<evidence type="ECO:0000313" key="1">
    <source>
        <dbReference type="EMBL" id="BDG59005.1"/>
    </source>
</evidence>
<dbReference type="AlphaFoldDB" id="A0AA35CKJ0"/>
<dbReference type="KEGG" id="cmic:caldi_00950"/>
<proteinExistence type="predicted"/>
<protein>
    <recommendedName>
        <fullName evidence="3">CobB/CobQ-like glutamine amidotransferase domain-containing protein</fullName>
    </recommendedName>
</protein>
<organism evidence="1 2">
    <name type="scientific">Caldinitratiruptor microaerophilus</name>
    <dbReference type="NCBI Taxonomy" id="671077"/>
    <lineage>
        <taxon>Bacteria</taxon>
        <taxon>Bacillati</taxon>
        <taxon>Bacillota</taxon>
        <taxon>Clostridia</taxon>
        <taxon>Eubacteriales</taxon>
        <taxon>Symbiobacteriaceae</taxon>
        <taxon>Caldinitratiruptor</taxon>
    </lineage>
</organism>
<keyword evidence="2" id="KW-1185">Reference proteome</keyword>
<evidence type="ECO:0008006" key="3">
    <source>
        <dbReference type="Google" id="ProtNLM"/>
    </source>
</evidence>
<reference evidence="1" key="1">
    <citation type="submission" date="2022-03" db="EMBL/GenBank/DDBJ databases">
        <title>Complete genome sequence of Caldinitratiruptor microaerophilus.</title>
        <authorList>
            <person name="Mukaiyama R."/>
            <person name="Nishiyama T."/>
            <person name="Ueda K."/>
        </authorList>
    </citation>
    <scope>NUCLEOTIDE SEQUENCE</scope>
    <source>
        <strain evidence="1">JCM 16183</strain>
    </source>
</reference>
<dbReference type="Proteomes" id="UP001163687">
    <property type="component" value="Chromosome"/>
</dbReference>
<sequence length="82" mass="9071">MGHEFHWSVSDPHPPDWPPMYRFLGRRVNGQEEGFARPGLLASYLHLHFAANLAAARRFVEAAAGYRCRRLGPQGGGTGPVT</sequence>
<dbReference type="PROSITE" id="PS51274">
    <property type="entry name" value="GATASE_COBBQ"/>
    <property type="match status" value="1"/>
</dbReference>
<gene>
    <name evidence="1" type="ORF">caldi_00950</name>
</gene>
<name>A0AA35CKJ0_9FIRM</name>
<evidence type="ECO:0000313" key="2">
    <source>
        <dbReference type="Proteomes" id="UP001163687"/>
    </source>
</evidence>
<accession>A0AA35CKJ0</accession>
<dbReference type="EMBL" id="AP025628">
    <property type="protein sequence ID" value="BDG59005.1"/>
    <property type="molecule type" value="Genomic_DNA"/>
</dbReference>